<dbReference type="InterPro" id="IPR014782">
    <property type="entry name" value="Peptidase_M1_dom"/>
</dbReference>
<dbReference type="Pfam" id="PF01433">
    <property type="entry name" value="Peptidase_M1"/>
    <property type="match status" value="1"/>
</dbReference>
<comment type="similarity">
    <text evidence="3">Belongs to the peptidase M1 family.</text>
</comment>
<evidence type="ECO:0000256" key="6">
    <source>
        <dbReference type="ARBA" id="ARBA00022670"/>
    </source>
</evidence>
<dbReference type="InterPro" id="IPR045357">
    <property type="entry name" value="Aminopeptidase_N-like_N"/>
</dbReference>
<evidence type="ECO:0000256" key="3">
    <source>
        <dbReference type="ARBA" id="ARBA00010136"/>
    </source>
</evidence>
<accession>A0ABP4FX52</accession>
<comment type="catalytic activity">
    <reaction evidence="1">
        <text>Release of an N-terminal amino acid, Xaa-|-Yaa- from a peptide, amide or arylamide. Xaa is preferably Ala, but may be most amino acids including Pro (slow action). When a terminal hydrophobic residue is followed by a prolyl residue, the two may be released as an intact Xaa-Pro dipeptide.</text>
        <dbReference type="EC" id="3.4.11.2"/>
    </reaction>
</comment>
<evidence type="ECO:0000256" key="4">
    <source>
        <dbReference type="ARBA" id="ARBA00012564"/>
    </source>
</evidence>
<keyword evidence="7" id="KW-0479">Metal-binding</keyword>
<evidence type="ECO:0000256" key="11">
    <source>
        <dbReference type="ARBA" id="ARBA00029811"/>
    </source>
</evidence>
<keyword evidence="17" id="KW-1185">Reference proteome</keyword>
<evidence type="ECO:0000256" key="10">
    <source>
        <dbReference type="ARBA" id="ARBA00023049"/>
    </source>
</evidence>
<reference evidence="17" key="1">
    <citation type="journal article" date="2019" name="Int. J. Syst. Evol. Microbiol.">
        <title>The Global Catalogue of Microorganisms (GCM) 10K type strain sequencing project: providing services to taxonomists for standard genome sequencing and annotation.</title>
        <authorList>
            <consortium name="The Broad Institute Genomics Platform"/>
            <consortium name="The Broad Institute Genome Sequencing Center for Infectious Disease"/>
            <person name="Wu L."/>
            <person name="Ma J."/>
        </authorList>
    </citation>
    <scope>NUCLEOTIDE SEQUENCE [LARGE SCALE GENOMIC DNA]</scope>
    <source>
        <strain evidence="17">JCM 13022</strain>
    </source>
</reference>
<keyword evidence="10" id="KW-0482">Metalloprotease</keyword>
<feature type="domain" description="Peptidase M1 membrane alanine aminopeptidase" evidence="14">
    <location>
        <begin position="347"/>
        <end position="488"/>
    </location>
</feature>
<feature type="region of interest" description="Disordered" evidence="13">
    <location>
        <begin position="39"/>
        <end position="95"/>
    </location>
</feature>
<evidence type="ECO:0000256" key="9">
    <source>
        <dbReference type="ARBA" id="ARBA00022833"/>
    </source>
</evidence>
<comment type="caution">
    <text evidence="16">The sequence shown here is derived from an EMBL/GenBank/DDBJ whole genome shotgun (WGS) entry which is preliminary data.</text>
</comment>
<evidence type="ECO:0000313" key="17">
    <source>
        <dbReference type="Proteomes" id="UP001500467"/>
    </source>
</evidence>
<dbReference type="Gene3D" id="2.60.40.1730">
    <property type="entry name" value="tricorn interacting facor f3 domain"/>
    <property type="match status" value="1"/>
</dbReference>
<evidence type="ECO:0000259" key="14">
    <source>
        <dbReference type="Pfam" id="PF01433"/>
    </source>
</evidence>
<evidence type="ECO:0000256" key="2">
    <source>
        <dbReference type="ARBA" id="ARBA00001947"/>
    </source>
</evidence>
<evidence type="ECO:0000256" key="12">
    <source>
        <dbReference type="ARBA" id="ARBA00031533"/>
    </source>
</evidence>
<keyword evidence="8" id="KW-0378">Hydrolase</keyword>
<dbReference type="PANTHER" id="PTHR11533:SF297">
    <property type="entry name" value="AMINOPEPTIDASE N"/>
    <property type="match status" value="1"/>
</dbReference>
<dbReference type="PANTHER" id="PTHR11533">
    <property type="entry name" value="PROTEASE M1 ZINC METALLOPROTEASE"/>
    <property type="match status" value="1"/>
</dbReference>
<dbReference type="Gene3D" id="1.10.390.10">
    <property type="entry name" value="Neutral Protease Domain 2"/>
    <property type="match status" value="1"/>
</dbReference>
<evidence type="ECO:0000313" key="16">
    <source>
        <dbReference type="EMBL" id="GAA1199992.1"/>
    </source>
</evidence>
<feature type="domain" description="Aminopeptidase N-like N-terminal" evidence="15">
    <location>
        <begin position="93"/>
        <end position="264"/>
    </location>
</feature>
<dbReference type="EMBL" id="BAAALM010000005">
    <property type="protein sequence ID" value="GAA1199992.1"/>
    <property type="molecule type" value="Genomic_DNA"/>
</dbReference>
<dbReference type="Proteomes" id="UP001500467">
    <property type="component" value="Unassembled WGS sequence"/>
</dbReference>
<dbReference type="CDD" id="cd09603">
    <property type="entry name" value="M1_APN_like"/>
    <property type="match status" value="1"/>
</dbReference>
<name>A0ABP4FX52_9PSEU</name>
<dbReference type="PRINTS" id="PR00756">
    <property type="entry name" value="ALADIPTASE"/>
</dbReference>
<gene>
    <name evidence="16" type="ORF">GCM10009675_14980</name>
</gene>
<feature type="compositionally biased region" description="Polar residues" evidence="13">
    <location>
        <begin position="47"/>
        <end position="58"/>
    </location>
</feature>
<evidence type="ECO:0000256" key="7">
    <source>
        <dbReference type="ARBA" id="ARBA00022723"/>
    </source>
</evidence>
<dbReference type="InterPro" id="IPR050344">
    <property type="entry name" value="Peptidase_M1_aminopeptidases"/>
</dbReference>
<dbReference type="EC" id="3.4.11.2" evidence="4"/>
<evidence type="ECO:0000259" key="15">
    <source>
        <dbReference type="Pfam" id="PF17900"/>
    </source>
</evidence>
<sequence>MPPNHTAPSPNRIYALPMAIRRAGPCVLALVCTLTACTSGSGEPRTTAPQHTPATSAGESPGALQQRPAEPGAPGIGDPYYPEAGNGGYDAQGYDVSVRYDPDSGVLHGDSTMTARATKPLSRFNLDLRGMTVEAVHVDGARARFDREGAHELVITPEQAKAGNQRFRVRVQYHGTPQRKTSGLGNDGWHRTPSGGAFAMGEPPSASFWYPSNDHPRDKATFRLTARVPEGWTAVSIGREEQSTTRDGWTTSRWIEPEPVAGYLTTVAIDRFGVTRRTLDDGTPVVNAFAPGSEDLRPEARRTGEIVRFLESRFGDYPATTTGGIYLGADIGYALETQGRPTYDVDARLETIVHELAHQWYGNEVSVSSWADICLNECFASYAQWLWDEGKEGADLDVKYHKTVAAVTDEFWEPPLYDMGAGDEFQGVYSKGILAMHALRRQIGEKAFWTVMRSWPRQHSEGNASWPEFERFVERKYGRSLDGFFAAWFHRSGLPDEQYLYPGTLSN</sequence>
<comment type="cofactor">
    <cofactor evidence="2">
        <name>Zn(2+)</name>
        <dbReference type="ChEBI" id="CHEBI:29105"/>
    </cofactor>
</comment>
<dbReference type="InterPro" id="IPR042097">
    <property type="entry name" value="Aminopeptidase_N-like_N_sf"/>
</dbReference>
<evidence type="ECO:0000256" key="5">
    <source>
        <dbReference type="ARBA" id="ARBA00015611"/>
    </source>
</evidence>
<evidence type="ECO:0000256" key="1">
    <source>
        <dbReference type="ARBA" id="ARBA00000098"/>
    </source>
</evidence>
<dbReference type="InterPro" id="IPR001930">
    <property type="entry name" value="Peptidase_M1"/>
</dbReference>
<protein>
    <recommendedName>
        <fullName evidence="5">Aminopeptidase N</fullName>
        <ecNumber evidence="4">3.4.11.2</ecNumber>
    </recommendedName>
    <alternativeName>
        <fullName evidence="11">Alanine aminopeptidase</fullName>
    </alternativeName>
    <alternativeName>
        <fullName evidence="12">Lysyl aminopeptidase</fullName>
    </alternativeName>
</protein>
<dbReference type="SUPFAM" id="SSF63737">
    <property type="entry name" value="Leukotriene A4 hydrolase N-terminal domain"/>
    <property type="match status" value="1"/>
</dbReference>
<evidence type="ECO:0000256" key="8">
    <source>
        <dbReference type="ARBA" id="ARBA00022801"/>
    </source>
</evidence>
<dbReference type="SUPFAM" id="SSF55486">
    <property type="entry name" value="Metalloproteases ('zincins'), catalytic domain"/>
    <property type="match status" value="1"/>
</dbReference>
<organism evidence="16 17">
    <name type="scientific">Prauserella alba</name>
    <dbReference type="NCBI Taxonomy" id="176898"/>
    <lineage>
        <taxon>Bacteria</taxon>
        <taxon>Bacillati</taxon>
        <taxon>Actinomycetota</taxon>
        <taxon>Actinomycetes</taxon>
        <taxon>Pseudonocardiales</taxon>
        <taxon>Pseudonocardiaceae</taxon>
        <taxon>Prauserella</taxon>
    </lineage>
</organism>
<proteinExistence type="inferred from homology"/>
<dbReference type="Pfam" id="PF17900">
    <property type="entry name" value="Peptidase_M1_N"/>
    <property type="match status" value="1"/>
</dbReference>
<keyword evidence="9" id="KW-0862">Zinc</keyword>
<dbReference type="InterPro" id="IPR027268">
    <property type="entry name" value="Peptidase_M4/M1_CTD_sf"/>
</dbReference>
<evidence type="ECO:0000256" key="13">
    <source>
        <dbReference type="SAM" id="MobiDB-lite"/>
    </source>
</evidence>
<keyword evidence="6" id="KW-0645">Protease</keyword>